<reference evidence="2" key="1">
    <citation type="submission" date="2016-06" db="UniProtKB">
        <authorList>
            <consortium name="WormBaseParasite"/>
        </authorList>
    </citation>
    <scope>IDENTIFICATION</scope>
</reference>
<protein>
    <submittedName>
        <fullName evidence="2">ENT domain-containing protein</fullName>
    </submittedName>
</protein>
<sequence length="82" mass="8809">LIDLAELQVKHAKTHIDLVKSALERLRAVDAPSSDTSSSTMTNKAVPSVPTNTERLSTTTTGPAELPTQFHHEPMPLASAFT</sequence>
<accession>A0A183AVR0</accession>
<feature type="compositionally biased region" description="Polar residues" evidence="1">
    <location>
        <begin position="33"/>
        <end position="62"/>
    </location>
</feature>
<proteinExistence type="predicted"/>
<feature type="region of interest" description="Disordered" evidence="1">
    <location>
        <begin position="29"/>
        <end position="82"/>
    </location>
</feature>
<dbReference type="WBParaSite" id="ECPE_0001107901-mRNA-1">
    <property type="protein sequence ID" value="ECPE_0001107901-mRNA-1"/>
    <property type="gene ID" value="ECPE_0001107901"/>
</dbReference>
<organism evidence="2">
    <name type="scientific">Echinostoma caproni</name>
    <dbReference type="NCBI Taxonomy" id="27848"/>
    <lineage>
        <taxon>Eukaryota</taxon>
        <taxon>Metazoa</taxon>
        <taxon>Spiralia</taxon>
        <taxon>Lophotrochozoa</taxon>
        <taxon>Platyhelminthes</taxon>
        <taxon>Trematoda</taxon>
        <taxon>Digenea</taxon>
        <taxon>Plagiorchiida</taxon>
        <taxon>Echinostomata</taxon>
        <taxon>Echinostomatoidea</taxon>
        <taxon>Echinostomatidae</taxon>
        <taxon>Echinostoma</taxon>
    </lineage>
</organism>
<dbReference type="AlphaFoldDB" id="A0A183AVR0"/>
<evidence type="ECO:0000313" key="2">
    <source>
        <dbReference type="WBParaSite" id="ECPE_0001107901-mRNA-1"/>
    </source>
</evidence>
<evidence type="ECO:0000256" key="1">
    <source>
        <dbReference type="SAM" id="MobiDB-lite"/>
    </source>
</evidence>
<name>A0A183AVR0_9TREM</name>